<evidence type="ECO:0000313" key="2">
    <source>
        <dbReference type="Proteomes" id="UP000241229"/>
    </source>
</evidence>
<dbReference type="Gene3D" id="2.40.10.270">
    <property type="entry name" value="Bacteriophage SPP1 head-tail adaptor protein"/>
    <property type="match status" value="1"/>
</dbReference>
<proteinExistence type="predicted"/>
<keyword evidence="2" id="KW-1185">Reference proteome</keyword>
<gene>
    <name evidence="1" type="ORF">C7I84_28885</name>
</gene>
<dbReference type="InterPro" id="IPR038666">
    <property type="entry name" value="SSP1_head-tail_sf"/>
</dbReference>
<dbReference type="EMBL" id="PXYK01000054">
    <property type="protein sequence ID" value="PSJ50117.1"/>
    <property type="molecule type" value="Genomic_DNA"/>
</dbReference>
<evidence type="ECO:0000313" key="1">
    <source>
        <dbReference type="EMBL" id="PSJ50117.1"/>
    </source>
</evidence>
<dbReference type="RefSeq" id="WP_106775664.1">
    <property type="nucleotide sequence ID" value="NZ_PXYK01000054.1"/>
</dbReference>
<dbReference type="AlphaFoldDB" id="A0A2P7RIS9"/>
<dbReference type="Pfam" id="PF05521">
    <property type="entry name" value="Phage_HCP"/>
    <property type="match status" value="1"/>
</dbReference>
<dbReference type="NCBIfam" id="TIGR01563">
    <property type="entry name" value="gp16_SPP1"/>
    <property type="match status" value="1"/>
</dbReference>
<dbReference type="Proteomes" id="UP000241229">
    <property type="component" value="Unassembled WGS sequence"/>
</dbReference>
<dbReference type="OrthoDB" id="7570189at2"/>
<protein>
    <submittedName>
        <fullName evidence="1">Phage head-tail adapter protein</fullName>
    </submittedName>
</protein>
<reference evidence="1 2" key="1">
    <citation type="submission" date="2018-03" db="EMBL/GenBank/DDBJ databases">
        <title>The draft genome of Mesorhizobium sp. 6GN-30.</title>
        <authorList>
            <person name="Liu L."/>
            <person name="Li L."/>
            <person name="Wang T."/>
            <person name="Zhang X."/>
            <person name="Liang L."/>
        </authorList>
    </citation>
    <scope>NUCLEOTIDE SEQUENCE [LARGE SCALE GENOMIC DNA]</scope>
    <source>
        <strain evidence="1 2">6GN30</strain>
    </source>
</reference>
<comment type="caution">
    <text evidence="1">The sequence shown here is derived from an EMBL/GenBank/DDBJ whole genome shotgun (WGS) entry which is preliminary data.</text>
</comment>
<dbReference type="InterPro" id="IPR008767">
    <property type="entry name" value="Phage_SPP1_head-tail_adaptor"/>
</dbReference>
<sequence>MRATFIDPGALRHELSLQAPAPAGDGMGGHVTGWQEVATVFGQIEPVAQVARFGAGQTLEEHTHRVTIRHREGVASGMRLVRQNRVFAIVIVQDPDESGRYLVCRVRETGA</sequence>
<name>A0A2P7RIS9_9HYPH</name>
<organism evidence="1 2">
    <name type="scientific">Kumtagia ephedrae</name>
    <dbReference type="NCBI Taxonomy" id="2116701"/>
    <lineage>
        <taxon>Bacteria</taxon>
        <taxon>Pseudomonadati</taxon>
        <taxon>Pseudomonadota</taxon>
        <taxon>Alphaproteobacteria</taxon>
        <taxon>Hyphomicrobiales</taxon>
        <taxon>Phyllobacteriaceae</taxon>
        <taxon>Kumtagia</taxon>
    </lineage>
</organism>
<accession>A0A2P7RIS9</accession>